<dbReference type="InterPro" id="IPR001155">
    <property type="entry name" value="OxRdtase_FMN_N"/>
</dbReference>
<dbReference type="CDD" id="cd02803">
    <property type="entry name" value="OYE_like_FMN_family"/>
    <property type="match status" value="1"/>
</dbReference>
<gene>
    <name evidence="4" type="ORF">UFOPK4179_00971</name>
</gene>
<organism evidence="4">
    <name type="scientific">freshwater metagenome</name>
    <dbReference type="NCBI Taxonomy" id="449393"/>
    <lineage>
        <taxon>unclassified sequences</taxon>
        <taxon>metagenomes</taxon>
        <taxon>ecological metagenomes</taxon>
    </lineage>
</organism>
<dbReference type="Gene3D" id="3.20.20.70">
    <property type="entry name" value="Aldolase class I"/>
    <property type="match status" value="1"/>
</dbReference>
<accession>A0A6J6AHZ0</accession>
<dbReference type="InterPro" id="IPR013785">
    <property type="entry name" value="Aldolase_TIM"/>
</dbReference>
<dbReference type="GO" id="GO:0016491">
    <property type="term" value="F:oxidoreductase activity"/>
    <property type="evidence" value="ECO:0007669"/>
    <property type="project" value="UniProtKB-KW"/>
</dbReference>
<keyword evidence="2" id="KW-0560">Oxidoreductase</keyword>
<sequence length="358" mass="38873">MTSLFNSVTFTHGPAMKNRFMLAPLTNQQSHVDGTLSDDEFRWLTMRAQGGFGLTMTCASHVQAVGQGFAGQLGCFGDQHLEGLTRLATAINKEDSLSFVQLHHAGRRSPKDLIGGQPVSSGVDEKMDSRAMTTGEVEDMVEAFIAAAIRSEKAGYHGVELHGAHDYVLCQFLNAELNVRTDKYGGSLENRSRVLFDIIDGIRARCGADLNLAVRLSPERFGMKTSEIVEVYGRLVDSGKVDMIDMSLWDCFKAAGDEDCDGKPLIDIFANLERGDTRLAVAGKLYSAADCQRAVDAGADIVAIGRAAITNHDFPRLAKDPAFAMRTLPVPRATLRAEGLSESFIGYMGNWPGFAEAE</sequence>
<feature type="domain" description="NADH:flavin oxidoreductase/NADH oxidase N-terminal" evidence="3">
    <location>
        <begin position="4"/>
        <end position="319"/>
    </location>
</feature>
<reference evidence="4" key="1">
    <citation type="submission" date="2020-05" db="EMBL/GenBank/DDBJ databases">
        <authorList>
            <person name="Chiriac C."/>
            <person name="Salcher M."/>
            <person name="Ghai R."/>
            <person name="Kavagutti S V."/>
        </authorList>
    </citation>
    <scope>NUCLEOTIDE SEQUENCE</scope>
</reference>
<evidence type="ECO:0000259" key="3">
    <source>
        <dbReference type="Pfam" id="PF00724"/>
    </source>
</evidence>
<dbReference type="Pfam" id="PF00724">
    <property type="entry name" value="Oxidored_FMN"/>
    <property type="match status" value="1"/>
</dbReference>
<dbReference type="PANTHER" id="PTHR43656:SF2">
    <property type="entry name" value="BINDING OXIDOREDUCTASE, PUTATIVE (AFU_ORTHOLOGUE AFUA_2G08260)-RELATED"/>
    <property type="match status" value="1"/>
</dbReference>
<name>A0A6J6AHZ0_9ZZZZ</name>
<evidence type="ECO:0000256" key="1">
    <source>
        <dbReference type="ARBA" id="ARBA00022630"/>
    </source>
</evidence>
<dbReference type="SUPFAM" id="SSF51395">
    <property type="entry name" value="FMN-linked oxidoreductases"/>
    <property type="match status" value="1"/>
</dbReference>
<dbReference type="InterPro" id="IPR051799">
    <property type="entry name" value="NADH_flavin_oxidoreductase"/>
</dbReference>
<evidence type="ECO:0000256" key="2">
    <source>
        <dbReference type="ARBA" id="ARBA00023002"/>
    </source>
</evidence>
<keyword evidence="1" id="KW-0285">Flavoprotein</keyword>
<evidence type="ECO:0000313" key="4">
    <source>
        <dbReference type="EMBL" id="CAB4368174.1"/>
    </source>
</evidence>
<dbReference type="AlphaFoldDB" id="A0A6J6AHZ0"/>
<proteinExistence type="predicted"/>
<protein>
    <submittedName>
        <fullName evidence="4">Unannotated protein</fullName>
    </submittedName>
</protein>
<dbReference type="PANTHER" id="PTHR43656">
    <property type="entry name" value="BINDING OXIDOREDUCTASE, PUTATIVE (AFU_ORTHOLOGUE AFUA_2G08260)-RELATED"/>
    <property type="match status" value="1"/>
</dbReference>
<dbReference type="GO" id="GO:0010181">
    <property type="term" value="F:FMN binding"/>
    <property type="evidence" value="ECO:0007669"/>
    <property type="project" value="InterPro"/>
</dbReference>
<dbReference type="EMBL" id="CAETWZ010000096">
    <property type="protein sequence ID" value="CAB4368174.1"/>
    <property type="molecule type" value="Genomic_DNA"/>
</dbReference>